<evidence type="ECO:0000256" key="4">
    <source>
        <dbReference type="ARBA" id="ARBA00023125"/>
    </source>
</evidence>
<keyword evidence="4" id="KW-0238">DNA-binding</keyword>
<accession>A0A0L7L6G0</accession>
<gene>
    <name evidence="8" type="ORF">OBRU01_09258</name>
</gene>
<dbReference type="EMBL" id="JTDY01002700">
    <property type="protein sequence ID" value="KOB70896.1"/>
    <property type="molecule type" value="Genomic_DNA"/>
</dbReference>
<dbReference type="Proteomes" id="UP000037510">
    <property type="component" value="Unassembled WGS sequence"/>
</dbReference>
<evidence type="ECO:0000256" key="2">
    <source>
        <dbReference type="ARBA" id="ARBA00007770"/>
    </source>
</evidence>
<dbReference type="PANTHER" id="PTHR10812">
    <property type="entry name" value="TRANSCRIPTION FACTOR AP-2"/>
    <property type="match status" value="1"/>
</dbReference>
<dbReference type="Pfam" id="PF03299">
    <property type="entry name" value="TF_AP-2"/>
    <property type="match status" value="1"/>
</dbReference>
<reference evidence="8 9" key="1">
    <citation type="journal article" date="2015" name="Genome Biol. Evol.">
        <title>The genome of winter moth (Operophtera brumata) provides a genomic perspective on sexual dimorphism and phenology.</title>
        <authorList>
            <person name="Derks M.F."/>
            <person name="Smit S."/>
            <person name="Salis L."/>
            <person name="Schijlen E."/>
            <person name="Bossers A."/>
            <person name="Mateman C."/>
            <person name="Pijl A.S."/>
            <person name="de Ridder D."/>
            <person name="Groenen M.A."/>
            <person name="Visser M.E."/>
            <person name="Megens H.J."/>
        </authorList>
    </citation>
    <scope>NUCLEOTIDE SEQUENCE [LARGE SCALE GENOMIC DNA]</scope>
    <source>
        <strain evidence="8">WM2013NL</strain>
        <tissue evidence="8">Head and thorax</tissue>
    </source>
</reference>
<evidence type="ECO:0000256" key="3">
    <source>
        <dbReference type="ARBA" id="ARBA00023015"/>
    </source>
</evidence>
<proteinExistence type="inferred from homology"/>
<protein>
    <recommendedName>
        <fullName evidence="7">Transcription factor AP-2 C-terminal domain-containing protein</fullName>
    </recommendedName>
</protein>
<comment type="subcellular location">
    <subcellularLocation>
        <location evidence="1">Nucleus</location>
    </subcellularLocation>
</comment>
<dbReference type="GO" id="GO:0042127">
    <property type="term" value="P:regulation of cell population proliferation"/>
    <property type="evidence" value="ECO:0007669"/>
    <property type="project" value="TreeGrafter"/>
</dbReference>
<comment type="caution">
    <text evidence="8">The sequence shown here is derived from an EMBL/GenBank/DDBJ whole genome shotgun (WGS) entry which is preliminary data.</text>
</comment>
<keyword evidence="5" id="KW-0804">Transcription</keyword>
<evidence type="ECO:0000256" key="6">
    <source>
        <dbReference type="ARBA" id="ARBA00023242"/>
    </source>
</evidence>
<organism evidence="8 9">
    <name type="scientific">Operophtera brumata</name>
    <name type="common">Winter moth</name>
    <name type="synonym">Phalaena brumata</name>
    <dbReference type="NCBI Taxonomy" id="104452"/>
    <lineage>
        <taxon>Eukaryota</taxon>
        <taxon>Metazoa</taxon>
        <taxon>Ecdysozoa</taxon>
        <taxon>Arthropoda</taxon>
        <taxon>Hexapoda</taxon>
        <taxon>Insecta</taxon>
        <taxon>Pterygota</taxon>
        <taxon>Neoptera</taxon>
        <taxon>Endopterygota</taxon>
        <taxon>Lepidoptera</taxon>
        <taxon>Glossata</taxon>
        <taxon>Ditrysia</taxon>
        <taxon>Geometroidea</taxon>
        <taxon>Geometridae</taxon>
        <taxon>Larentiinae</taxon>
        <taxon>Operophtera</taxon>
    </lineage>
</organism>
<dbReference type="GO" id="GO:0000981">
    <property type="term" value="F:DNA-binding transcription factor activity, RNA polymerase II-specific"/>
    <property type="evidence" value="ECO:0007669"/>
    <property type="project" value="TreeGrafter"/>
</dbReference>
<dbReference type="PANTHER" id="PTHR10812:SF17">
    <property type="entry name" value="TRANSCRIPTION FACTOR AP-2, ISOFORM D"/>
    <property type="match status" value="1"/>
</dbReference>
<sequence>MNELSLDNKEYFQLNCCLLKNIAEAVHLARDFGYVCETEFPARALAEYLARQYAEHDARRRRDLLQATKQVSYYHLIISQ</sequence>
<evidence type="ECO:0000313" key="9">
    <source>
        <dbReference type="Proteomes" id="UP000037510"/>
    </source>
</evidence>
<evidence type="ECO:0000259" key="7">
    <source>
        <dbReference type="Pfam" id="PF03299"/>
    </source>
</evidence>
<dbReference type="InterPro" id="IPR004979">
    <property type="entry name" value="TF_AP2"/>
</dbReference>
<keyword evidence="9" id="KW-1185">Reference proteome</keyword>
<evidence type="ECO:0000256" key="1">
    <source>
        <dbReference type="ARBA" id="ARBA00004123"/>
    </source>
</evidence>
<evidence type="ECO:0000313" key="8">
    <source>
        <dbReference type="EMBL" id="KOB70896.1"/>
    </source>
</evidence>
<evidence type="ECO:0000256" key="5">
    <source>
        <dbReference type="ARBA" id="ARBA00023163"/>
    </source>
</evidence>
<name>A0A0L7L6G0_OPEBR</name>
<comment type="similarity">
    <text evidence="2">Belongs to the AP-2 family.</text>
</comment>
<dbReference type="InterPro" id="IPR013854">
    <property type="entry name" value="TF_AP2_C"/>
</dbReference>
<feature type="domain" description="Transcription factor AP-2 C-terminal" evidence="7">
    <location>
        <begin position="23"/>
        <end position="71"/>
    </location>
</feature>
<keyword evidence="3" id="KW-0805">Transcription regulation</keyword>
<dbReference type="AlphaFoldDB" id="A0A0L7L6G0"/>
<dbReference type="STRING" id="104452.A0A0L7L6G0"/>
<dbReference type="GO" id="GO:0000977">
    <property type="term" value="F:RNA polymerase II transcription regulatory region sequence-specific DNA binding"/>
    <property type="evidence" value="ECO:0007669"/>
    <property type="project" value="TreeGrafter"/>
</dbReference>
<dbReference type="GO" id="GO:0005634">
    <property type="term" value="C:nucleus"/>
    <property type="evidence" value="ECO:0007669"/>
    <property type="project" value="UniProtKB-SubCell"/>
</dbReference>
<keyword evidence="6" id="KW-0539">Nucleus</keyword>